<feature type="compositionally biased region" description="Acidic residues" evidence="6">
    <location>
        <begin position="402"/>
        <end position="411"/>
    </location>
</feature>
<reference evidence="8 9" key="1">
    <citation type="submission" date="2020-12" db="EMBL/GenBank/DDBJ databases">
        <title>Effect of drift, selection, and recombination on the evolution of hybrid genomes in Candida yeast pathogens.</title>
        <authorList>
            <person name="Mixao V."/>
            <person name="Ksiezopolska E."/>
            <person name="Saus E."/>
            <person name="Boekhout T."/>
            <person name="Gacser A."/>
            <person name="Gabaldon T."/>
        </authorList>
    </citation>
    <scope>NUCLEOTIDE SEQUENCE [LARGE SCALE GENOMIC DNA]</scope>
    <source>
        <strain evidence="8 9">BP57</strain>
    </source>
</reference>
<dbReference type="InterPro" id="IPR037817">
    <property type="entry name" value="TAF7"/>
</dbReference>
<feature type="region of interest" description="Disordered" evidence="6">
    <location>
        <begin position="399"/>
        <end position="593"/>
    </location>
</feature>
<protein>
    <recommendedName>
        <fullName evidence="7">TAFII55 protein conserved region domain-containing protein</fullName>
    </recommendedName>
</protein>
<comment type="subcellular location">
    <subcellularLocation>
        <location evidence="1">Nucleus</location>
    </subcellularLocation>
</comment>
<organism evidence="8 9">
    <name type="scientific">Candida metapsilosis</name>
    <dbReference type="NCBI Taxonomy" id="273372"/>
    <lineage>
        <taxon>Eukaryota</taxon>
        <taxon>Fungi</taxon>
        <taxon>Dikarya</taxon>
        <taxon>Ascomycota</taxon>
        <taxon>Saccharomycotina</taxon>
        <taxon>Pichiomycetes</taxon>
        <taxon>Debaryomycetaceae</taxon>
        <taxon>Candida/Lodderomyces clade</taxon>
        <taxon>Candida</taxon>
    </lineage>
</organism>
<dbReference type="GO" id="GO:0005669">
    <property type="term" value="C:transcription factor TFIID complex"/>
    <property type="evidence" value="ECO:0007669"/>
    <property type="project" value="InterPro"/>
</dbReference>
<dbReference type="SMART" id="SM01370">
    <property type="entry name" value="TAFII55_N"/>
    <property type="match status" value="1"/>
</dbReference>
<keyword evidence="4" id="KW-0804">Transcription</keyword>
<feature type="compositionally biased region" description="Basic and acidic residues" evidence="6">
    <location>
        <begin position="519"/>
        <end position="536"/>
    </location>
</feature>
<feature type="region of interest" description="Disordered" evidence="6">
    <location>
        <begin position="323"/>
        <end position="353"/>
    </location>
</feature>
<gene>
    <name evidence="8" type="ORF">I9W82_005309</name>
</gene>
<dbReference type="InterPro" id="IPR006751">
    <property type="entry name" value="TAFII55_prot_cons_reg"/>
</dbReference>
<dbReference type="Pfam" id="PF04658">
    <property type="entry name" value="TAFII55_N"/>
    <property type="match status" value="1"/>
</dbReference>
<dbReference type="PANTHER" id="PTHR12228">
    <property type="entry name" value="TRANSCRIPTION INITIATION FACTOR TFIID 55 KD SUBUNIT-RELATED"/>
    <property type="match status" value="1"/>
</dbReference>
<dbReference type="GO" id="GO:0016251">
    <property type="term" value="F:RNA polymerase II general transcription initiation factor activity"/>
    <property type="evidence" value="ECO:0007669"/>
    <property type="project" value="TreeGrafter"/>
</dbReference>
<comment type="caution">
    <text evidence="8">The sequence shown here is derived from an EMBL/GenBank/DDBJ whole genome shotgun (WGS) entry which is preliminary data.</text>
</comment>
<dbReference type="OrthoDB" id="153872at2759"/>
<dbReference type="RefSeq" id="XP_067546789.1">
    <property type="nucleotide sequence ID" value="XM_067694472.1"/>
</dbReference>
<feature type="region of interest" description="Disordered" evidence="6">
    <location>
        <begin position="1"/>
        <end position="103"/>
    </location>
</feature>
<dbReference type="GeneID" id="93653938"/>
<sequence>MALKLKLKVRPTESPGNQSPSRNEDPTPKAPTLKIKPPQTSSKRTLEAKEPSKEEKPKKLKLSLSKGKPNIPSGGSKSQFAPRVRIKPTRIPGEGYDSEAPDLEDDPLIEQGIVLRFLNDTNLEFVHNAVESGDLTGLNVKWITREKAVVNINGTLYSARLIDLPTLVEVYKTVDKKNILKNFDVSQILLVLHKINPTQLNTETDFEVPEEYLFKHPFYDHVKNHEVPRKRSVYRNGVLEPFKDVYRRFRPTRADHRVIQDIEDRVDALIKLDNEAEESHFELIDASSYTKYGHISNSPSGVPSPYPESLSQKFDKSSKLNLEGVSDSGNRYQTIQGSSDVADTREDQDPALNDDDFEINLEEELNKVLDDKDASTDHQVVTVSPQMAEILQDKGALVEGSFPEDDDDGNASDELLFGEVDDDDDDEEEDQEEGEGAVADEDDDGDDGDEEDDEDGDDEEDDEDKGLGKESFSHTKLLEEEITELEKAVEKHRKNLSSTTDTMMKMKLQSNISSLKASLEQKKRDLSRSNENEGAFHRSSVGGQFDAETFSDKNSDHSIRDREEDAADDDEDAEEAEGSDNNNDSSGSIDDLF</sequence>
<dbReference type="Proteomes" id="UP000669133">
    <property type="component" value="Unassembled WGS sequence"/>
</dbReference>
<feature type="compositionally biased region" description="Basic and acidic residues" evidence="6">
    <location>
        <begin position="44"/>
        <end position="57"/>
    </location>
</feature>
<feature type="compositionally biased region" description="Low complexity" evidence="6">
    <location>
        <begin position="579"/>
        <end position="593"/>
    </location>
</feature>
<dbReference type="GO" id="GO:0051123">
    <property type="term" value="P:RNA polymerase II preinitiation complex assembly"/>
    <property type="evidence" value="ECO:0007669"/>
    <property type="project" value="TreeGrafter"/>
</dbReference>
<dbReference type="PANTHER" id="PTHR12228:SF0">
    <property type="entry name" value="TATA-BOX BINDING PROTEIN ASSOCIATED FACTOR 7"/>
    <property type="match status" value="1"/>
</dbReference>
<feature type="compositionally biased region" description="Acidic residues" evidence="6">
    <location>
        <begin position="564"/>
        <end position="578"/>
    </location>
</feature>
<feature type="compositionally biased region" description="Polar residues" evidence="6">
    <location>
        <begin position="496"/>
        <end position="516"/>
    </location>
</feature>
<evidence type="ECO:0000256" key="1">
    <source>
        <dbReference type="ARBA" id="ARBA00004123"/>
    </source>
</evidence>
<keyword evidence="9" id="KW-1185">Reference proteome</keyword>
<evidence type="ECO:0000256" key="3">
    <source>
        <dbReference type="ARBA" id="ARBA00023015"/>
    </source>
</evidence>
<evidence type="ECO:0000256" key="2">
    <source>
        <dbReference type="ARBA" id="ARBA00009368"/>
    </source>
</evidence>
<dbReference type="EMBL" id="JAEOAQ010000007">
    <property type="protein sequence ID" value="KAG5417673.1"/>
    <property type="molecule type" value="Genomic_DNA"/>
</dbReference>
<feature type="compositionally biased region" description="Polar residues" evidence="6">
    <location>
        <begin position="327"/>
        <end position="341"/>
    </location>
</feature>
<feature type="domain" description="TAFII55 protein conserved region" evidence="7">
    <location>
        <begin position="109"/>
        <end position="278"/>
    </location>
</feature>
<keyword evidence="3" id="KW-0805">Transcription regulation</keyword>
<feature type="compositionally biased region" description="Acidic residues" evidence="6">
    <location>
        <begin position="419"/>
        <end position="464"/>
    </location>
</feature>
<comment type="similarity">
    <text evidence="2">Belongs to the TAF7 family.</text>
</comment>
<feature type="compositionally biased region" description="Basic and acidic residues" evidence="6">
    <location>
        <begin position="550"/>
        <end position="563"/>
    </location>
</feature>
<name>A0A8H7Z9D4_9ASCO</name>
<evidence type="ECO:0000256" key="6">
    <source>
        <dbReference type="SAM" id="MobiDB-lite"/>
    </source>
</evidence>
<dbReference type="CDD" id="cd08047">
    <property type="entry name" value="TAF7"/>
    <property type="match status" value="1"/>
</dbReference>
<feature type="compositionally biased region" description="Basic and acidic residues" evidence="6">
    <location>
        <begin position="465"/>
        <end position="489"/>
    </location>
</feature>
<keyword evidence="5" id="KW-0539">Nucleus</keyword>
<evidence type="ECO:0000256" key="5">
    <source>
        <dbReference type="ARBA" id="ARBA00023242"/>
    </source>
</evidence>
<evidence type="ECO:0000256" key="4">
    <source>
        <dbReference type="ARBA" id="ARBA00023163"/>
    </source>
</evidence>
<accession>A0A8H7Z9D4</accession>
<proteinExistence type="inferred from homology"/>
<evidence type="ECO:0000313" key="8">
    <source>
        <dbReference type="EMBL" id="KAG5417673.1"/>
    </source>
</evidence>
<evidence type="ECO:0000313" key="9">
    <source>
        <dbReference type="Proteomes" id="UP000669133"/>
    </source>
</evidence>
<dbReference type="AlphaFoldDB" id="A0A8H7Z9D4"/>
<evidence type="ECO:0000259" key="7">
    <source>
        <dbReference type="SMART" id="SM01370"/>
    </source>
</evidence>